<dbReference type="Pfam" id="PF01670">
    <property type="entry name" value="Glyco_hydro_12"/>
    <property type="match status" value="1"/>
</dbReference>
<feature type="chain" id="PRO_5019582271" description="Glycoside hydrolase family 12 protein" evidence="3">
    <location>
        <begin position="21"/>
        <end position="259"/>
    </location>
</feature>
<keyword evidence="2" id="KW-0326">Glycosidase</keyword>
<name>A0A409VKL3_9AGAR</name>
<evidence type="ECO:0000313" key="4">
    <source>
        <dbReference type="EMBL" id="PPQ66811.1"/>
    </source>
</evidence>
<evidence type="ECO:0000256" key="1">
    <source>
        <dbReference type="ARBA" id="ARBA00005519"/>
    </source>
</evidence>
<keyword evidence="5" id="KW-1185">Reference proteome</keyword>
<dbReference type="Proteomes" id="UP000284706">
    <property type="component" value="Unassembled WGS sequence"/>
</dbReference>
<dbReference type="InParanoid" id="A0A409VKL3"/>
<keyword evidence="2" id="KW-0119">Carbohydrate metabolism</keyword>
<gene>
    <name evidence="4" type="ORF">CVT26_009658</name>
</gene>
<evidence type="ECO:0008006" key="6">
    <source>
        <dbReference type="Google" id="ProtNLM"/>
    </source>
</evidence>
<dbReference type="SUPFAM" id="SSF49899">
    <property type="entry name" value="Concanavalin A-like lectins/glucanases"/>
    <property type="match status" value="1"/>
</dbReference>
<dbReference type="OrthoDB" id="89349at2759"/>
<sequence>MLFSRGFIASVLLATSVVFASPTPAGKELAKRGAVLTAQYATETEPGGRFELENNLWGEASASKGGSQSTQADSVNGNTIAWHTTYNWAGANNQVKSYANVNLLQGINKQLSAIQSIPTTWQWTYTSASSNLVADVSYDLWLSNTPGTTGATSASSYEIMIWLSDRGGANPAGSNAGSVSINGQTWTLWKGTVGSWKIFSFVAPSETTNFNADLKPFFTYLINSQGVPASSYLVQAQSGTEPFIGTATLTTTAYSLAIN</sequence>
<dbReference type="STRING" id="231916.A0A409VKL3"/>
<dbReference type="PANTHER" id="PTHR34002:SF9">
    <property type="entry name" value="XYLOGLUCAN-SPECIFIC ENDO-BETA-1,4-GLUCANASE A"/>
    <property type="match status" value="1"/>
</dbReference>
<evidence type="ECO:0000313" key="5">
    <source>
        <dbReference type="Proteomes" id="UP000284706"/>
    </source>
</evidence>
<comment type="similarity">
    <text evidence="1 2">Belongs to the glycosyl hydrolase 12 (cellulase H) family.</text>
</comment>
<organism evidence="4 5">
    <name type="scientific">Gymnopilus dilepis</name>
    <dbReference type="NCBI Taxonomy" id="231916"/>
    <lineage>
        <taxon>Eukaryota</taxon>
        <taxon>Fungi</taxon>
        <taxon>Dikarya</taxon>
        <taxon>Basidiomycota</taxon>
        <taxon>Agaricomycotina</taxon>
        <taxon>Agaricomycetes</taxon>
        <taxon>Agaricomycetidae</taxon>
        <taxon>Agaricales</taxon>
        <taxon>Agaricineae</taxon>
        <taxon>Hymenogastraceae</taxon>
        <taxon>Gymnopilus</taxon>
    </lineage>
</organism>
<evidence type="ECO:0000256" key="2">
    <source>
        <dbReference type="RuleBase" id="RU361163"/>
    </source>
</evidence>
<dbReference type="PANTHER" id="PTHR34002">
    <property type="entry name" value="BLR1656 PROTEIN"/>
    <property type="match status" value="1"/>
</dbReference>
<keyword evidence="3" id="KW-0732">Signal</keyword>
<protein>
    <recommendedName>
        <fullName evidence="6">Glycoside hydrolase family 12 protein</fullName>
    </recommendedName>
</protein>
<comment type="caution">
    <text evidence="4">The sequence shown here is derived from an EMBL/GenBank/DDBJ whole genome shotgun (WGS) entry which is preliminary data.</text>
</comment>
<keyword evidence="2" id="KW-0624">Polysaccharide degradation</keyword>
<reference evidence="4 5" key="1">
    <citation type="journal article" date="2018" name="Evol. Lett.">
        <title>Horizontal gene cluster transfer increased hallucinogenic mushroom diversity.</title>
        <authorList>
            <person name="Reynolds H.T."/>
            <person name="Vijayakumar V."/>
            <person name="Gluck-Thaler E."/>
            <person name="Korotkin H.B."/>
            <person name="Matheny P.B."/>
            <person name="Slot J.C."/>
        </authorList>
    </citation>
    <scope>NUCLEOTIDE SEQUENCE [LARGE SCALE GENOMIC DNA]</scope>
    <source>
        <strain evidence="4 5">SRW20</strain>
    </source>
</reference>
<evidence type="ECO:0000256" key="3">
    <source>
        <dbReference type="SAM" id="SignalP"/>
    </source>
</evidence>
<feature type="signal peptide" evidence="3">
    <location>
        <begin position="1"/>
        <end position="20"/>
    </location>
</feature>
<accession>A0A409VKL3</accession>
<dbReference type="Gene3D" id="2.60.120.180">
    <property type="match status" value="1"/>
</dbReference>
<dbReference type="GO" id="GO:0008810">
    <property type="term" value="F:cellulase activity"/>
    <property type="evidence" value="ECO:0007669"/>
    <property type="project" value="InterPro"/>
</dbReference>
<dbReference type="InterPro" id="IPR013320">
    <property type="entry name" value="ConA-like_dom_sf"/>
</dbReference>
<proteinExistence type="inferred from homology"/>
<keyword evidence="2" id="KW-0378">Hydrolase</keyword>
<dbReference type="InterPro" id="IPR013319">
    <property type="entry name" value="GH11/12"/>
</dbReference>
<dbReference type="InterPro" id="IPR002594">
    <property type="entry name" value="GH12"/>
</dbReference>
<dbReference type="EMBL" id="NHYE01005621">
    <property type="protein sequence ID" value="PPQ66811.1"/>
    <property type="molecule type" value="Genomic_DNA"/>
</dbReference>
<dbReference type="GO" id="GO:0000272">
    <property type="term" value="P:polysaccharide catabolic process"/>
    <property type="evidence" value="ECO:0007669"/>
    <property type="project" value="UniProtKB-KW"/>
</dbReference>
<dbReference type="AlphaFoldDB" id="A0A409VKL3"/>